<evidence type="ECO:0000313" key="3">
    <source>
        <dbReference type="Proteomes" id="UP000320735"/>
    </source>
</evidence>
<dbReference type="AlphaFoldDB" id="A0A5C6BNX6"/>
<dbReference type="OrthoDB" id="1456570at2"/>
<accession>A0A5C6BNX6</accession>
<dbReference type="RefSeq" id="WP_146369780.1">
    <property type="nucleotide sequence ID" value="NZ_SJPP01000001.1"/>
</dbReference>
<comment type="caution">
    <text evidence="2">The sequence shown here is derived from an EMBL/GenBank/DDBJ whole genome shotgun (WGS) entry which is preliminary data.</text>
</comment>
<name>A0A5C6BNX6_9PLAN</name>
<evidence type="ECO:0000313" key="2">
    <source>
        <dbReference type="EMBL" id="TWU12284.1"/>
    </source>
</evidence>
<feature type="domain" description="Cysteine-rich CPCC" evidence="1">
    <location>
        <begin position="4"/>
        <end position="75"/>
    </location>
</feature>
<proteinExistence type="predicted"/>
<keyword evidence="3" id="KW-1185">Reference proteome</keyword>
<organism evidence="2 3">
    <name type="scientific">Symmachiella macrocystis</name>
    <dbReference type="NCBI Taxonomy" id="2527985"/>
    <lineage>
        <taxon>Bacteria</taxon>
        <taxon>Pseudomonadati</taxon>
        <taxon>Planctomycetota</taxon>
        <taxon>Planctomycetia</taxon>
        <taxon>Planctomycetales</taxon>
        <taxon>Planctomycetaceae</taxon>
        <taxon>Symmachiella</taxon>
    </lineage>
</organism>
<dbReference type="InterPro" id="IPR025983">
    <property type="entry name" value="Cys_rich_CPCC"/>
</dbReference>
<sequence>MYHTCFICGYQTLPERCDWEICSNCFWEDDVWPNGPTITSSANGSMSIAQAQANYIVYGAVLPEMVEHTRPPLPEMGKDPAWEPYPEAIQLAKRIQQQREMHGG</sequence>
<dbReference type="Proteomes" id="UP000320735">
    <property type="component" value="Unassembled WGS sequence"/>
</dbReference>
<dbReference type="EMBL" id="SJPP01000001">
    <property type="protein sequence ID" value="TWU12284.1"/>
    <property type="molecule type" value="Genomic_DNA"/>
</dbReference>
<gene>
    <name evidence="2" type="ORF">CA54_11070</name>
</gene>
<protein>
    <recommendedName>
        <fullName evidence="1">Cysteine-rich CPCC domain-containing protein</fullName>
    </recommendedName>
</protein>
<dbReference type="Pfam" id="PF14206">
    <property type="entry name" value="Cys_rich_CPCC"/>
    <property type="match status" value="1"/>
</dbReference>
<evidence type="ECO:0000259" key="1">
    <source>
        <dbReference type="Pfam" id="PF14206"/>
    </source>
</evidence>
<reference evidence="2 3" key="1">
    <citation type="submission" date="2019-02" db="EMBL/GenBank/DDBJ databases">
        <title>Deep-cultivation of Planctomycetes and their phenomic and genomic characterization uncovers novel biology.</title>
        <authorList>
            <person name="Wiegand S."/>
            <person name="Jogler M."/>
            <person name="Boedeker C."/>
            <person name="Pinto D."/>
            <person name="Vollmers J."/>
            <person name="Rivas-Marin E."/>
            <person name="Kohn T."/>
            <person name="Peeters S.H."/>
            <person name="Heuer A."/>
            <person name="Rast P."/>
            <person name="Oberbeckmann S."/>
            <person name="Bunk B."/>
            <person name="Jeske O."/>
            <person name="Meyerdierks A."/>
            <person name="Storesund J.E."/>
            <person name="Kallscheuer N."/>
            <person name="Luecker S."/>
            <person name="Lage O.M."/>
            <person name="Pohl T."/>
            <person name="Merkel B.J."/>
            <person name="Hornburger P."/>
            <person name="Mueller R.-W."/>
            <person name="Bruemmer F."/>
            <person name="Labrenz M."/>
            <person name="Spormann A.M."/>
            <person name="Op Den Camp H."/>
            <person name="Overmann J."/>
            <person name="Amann R."/>
            <person name="Jetten M.S.M."/>
            <person name="Mascher T."/>
            <person name="Medema M.H."/>
            <person name="Devos D.P."/>
            <person name="Kaster A.-K."/>
            <person name="Ovreas L."/>
            <person name="Rohde M."/>
            <person name="Galperin M.Y."/>
            <person name="Jogler C."/>
        </authorList>
    </citation>
    <scope>NUCLEOTIDE SEQUENCE [LARGE SCALE GENOMIC DNA]</scope>
    <source>
        <strain evidence="2 3">CA54</strain>
    </source>
</reference>